<gene>
    <name evidence="2" type="ORF">IS491_25490</name>
</gene>
<name>A0AAE2RXB9_CLOBE</name>
<dbReference type="RefSeq" id="WP_038457299.1">
    <property type="nucleotide sequence ID" value="NZ_CP073279.1"/>
</dbReference>
<evidence type="ECO:0000313" key="3">
    <source>
        <dbReference type="Proteomes" id="UP000631418"/>
    </source>
</evidence>
<dbReference type="EMBL" id="JADOEF010000004">
    <property type="protein sequence ID" value="MBF7811949.1"/>
    <property type="molecule type" value="Genomic_DNA"/>
</dbReference>
<dbReference type="Proteomes" id="UP000631418">
    <property type="component" value="Unassembled WGS sequence"/>
</dbReference>
<organism evidence="2 3">
    <name type="scientific">Clostridium beijerinckii</name>
    <name type="common">Clostridium MP</name>
    <dbReference type="NCBI Taxonomy" id="1520"/>
    <lineage>
        <taxon>Bacteria</taxon>
        <taxon>Bacillati</taxon>
        <taxon>Bacillota</taxon>
        <taxon>Clostridia</taxon>
        <taxon>Eubacteriales</taxon>
        <taxon>Clostridiaceae</taxon>
        <taxon>Clostridium</taxon>
    </lineage>
</organism>
<protein>
    <submittedName>
        <fullName evidence="2">Helix-turn-helix transcriptional regulator</fullName>
    </submittedName>
</protein>
<dbReference type="Pfam" id="PF01381">
    <property type="entry name" value="HTH_3"/>
    <property type="match status" value="1"/>
</dbReference>
<reference evidence="2" key="1">
    <citation type="submission" date="2020-11" db="EMBL/GenBank/DDBJ databases">
        <authorList>
            <person name="Thieme N."/>
            <person name="Liebl W."/>
            <person name="Zverlov V."/>
        </authorList>
    </citation>
    <scope>NUCLEOTIDE SEQUENCE</scope>
    <source>
        <strain evidence="2">NT08</strain>
    </source>
</reference>
<feature type="domain" description="HTH cro/C1-type" evidence="1">
    <location>
        <begin position="10"/>
        <end position="56"/>
    </location>
</feature>
<dbReference type="InterPro" id="IPR010982">
    <property type="entry name" value="Lambda_DNA-bd_dom_sf"/>
</dbReference>
<dbReference type="Gene3D" id="1.10.260.40">
    <property type="entry name" value="lambda repressor-like DNA-binding domains"/>
    <property type="match status" value="1"/>
</dbReference>
<dbReference type="CDD" id="cd00093">
    <property type="entry name" value="HTH_XRE"/>
    <property type="match status" value="1"/>
</dbReference>
<proteinExistence type="predicted"/>
<evidence type="ECO:0000313" key="2">
    <source>
        <dbReference type="EMBL" id="MBF7811949.1"/>
    </source>
</evidence>
<dbReference type="InterPro" id="IPR001387">
    <property type="entry name" value="Cro/C1-type_HTH"/>
</dbReference>
<dbReference type="GO" id="GO:0003677">
    <property type="term" value="F:DNA binding"/>
    <property type="evidence" value="ECO:0007669"/>
    <property type="project" value="InterPro"/>
</dbReference>
<dbReference type="PROSITE" id="PS50943">
    <property type="entry name" value="HTH_CROC1"/>
    <property type="match status" value="1"/>
</dbReference>
<comment type="caution">
    <text evidence="2">The sequence shown here is derived from an EMBL/GenBank/DDBJ whole genome shotgun (WGS) entry which is preliminary data.</text>
</comment>
<sequence length="59" mass="6742">MKQDIIREDLKSYLKENGIKAKFIAEKIGISPAMISYFINHKKKLSSASLILISNIIYN</sequence>
<dbReference type="SUPFAM" id="SSF47413">
    <property type="entry name" value="lambda repressor-like DNA-binding domains"/>
    <property type="match status" value="1"/>
</dbReference>
<accession>A0AAE2RXB9</accession>
<evidence type="ECO:0000259" key="1">
    <source>
        <dbReference type="PROSITE" id="PS50943"/>
    </source>
</evidence>
<dbReference type="AlphaFoldDB" id="A0AAE2RXB9"/>